<sequence length="64" mass="7320">MKYTEIKLVVQYAEQRIDIEQVKTDIEAALSLQSGYLVLDITDSPMALYACEMEVGRQYDTSLE</sequence>
<dbReference type="EMBL" id="LAZR01046928">
    <property type="protein sequence ID" value="KKK95398.1"/>
    <property type="molecule type" value="Genomic_DNA"/>
</dbReference>
<organism evidence="1">
    <name type="scientific">marine sediment metagenome</name>
    <dbReference type="NCBI Taxonomy" id="412755"/>
    <lineage>
        <taxon>unclassified sequences</taxon>
        <taxon>metagenomes</taxon>
        <taxon>ecological metagenomes</taxon>
    </lineage>
</organism>
<name>A0A0F8ZNI4_9ZZZZ</name>
<reference evidence="1" key="1">
    <citation type="journal article" date="2015" name="Nature">
        <title>Complex archaea that bridge the gap between prokaryotes and eukaryotes.</title>
        <authorList>
            <person name="Spang A."/>
            <person name="Saw J.H."/>
            <person name="Jorgensen S.L."/>
            <person name="Zaremba-Niedzwiedzka K."/>
            <person name="Martijn J."/>
            <person name="Lind A.E."/>
            <person name="van Eijk R."/>
            <person name="Schleper C."/>
            <person name="Guy L."/>
            <person name="Ettema T.J."/>
        </authorList>
    </citation>
    <scope>NUCLEOTIDE SEQUENCE</scope>
</reference>
<comment type="caution">
    <text evidence="1">The sequence shown here is derived from an EMBL/GenBank/DDBJ whole genome shotgun (WGS) entry which is preliminary data.</text>
</comment>
<accession>A0A0F8ZNI4</accession>
<proteinExistence type="predicted"/>
<evidence type="ECO:0000313" key="1">
    <source>
        <dbReference type="EMBL" id="KKK95398.1"/>
    </source>
</evidence>
<gene>
    <name evidence="1" type="ORF">LCGC14_2673220</name>
</gene>
<dbReference type="AlphaFoldDB" id="A0A0F8ZNI4"/>
<protein>
    <submittedName>
        <fullName evidence="1">Uncharacterized protein</fullName>
    </submittedName>
</protein>